<dbReference type="EMBL" id="CM042033">
    <property type="protein sequence ID" value="KAI3773699.1"/>
    <property type="molecule type" value="Genomic_DNA"/>
</dbReference>
<sequence length="267" mass="30809">MITMDFITKLHRTSCGNDTIWVIIDRLTKSAHFLPIKETFSMDKLAQLYLNEIVSLHGVPLSIVSDRDNRFTSRLRQSFQKALCTKLNLSTAYHPQTDGQSERTIQTLEDMIRACVIDLGGSWDDHLPIMEFSYNNTYHTIRLKTDRDRQKSYADRRRKPLEFNVSDNVMLKVSPWKGVVRFGKKGKLSPIFVGPFKILKRVGPVAYQLDLPEEMNGVHDVFHVSNLRKCLVDESLTGKEIEKKEIDDCESEMELQTWPRIYVGTGI</sequence>
<reference evidence="1 2" key="2">
    <citation type="journal article" date="2022" name="Mol. Ecol. Resour.">
        <title>The genomes of chicory, endive, great burdock and yacon provide insights into Asteraceae paleo-polyploidization history and plant inulin production.</title>
        <authorList>
            <person name="Fan W."/>
            <person name="Wang S."/>
            <person name="Wang H."/>
            <person name="Wang A."/>
            <person name="Jiang F."/>
            <person name="Liu H."/>
            <person name="Zhao H."/>
            <person name="Xu D."/>
            <person name="Zhang Y."/>
        </authorList>
    </citation>
    <scope>NUCLEOTIDE SEQUENCE [LARGE SCALE GENOMIC DNA]</scope>
    <source>
        <strain evidence="2">cv. Yunnan</strain>
        <tissue evidence="1">Leaves</tissue>
    </source>
</reference>
<name>A0ACB9FR20_9ASTR</name>
<evidence type="ECO:0000313" key="2">
    <source>
        <dbReference type="Proteomes" id="UP001056120"/>
    </source>
</evidence>
<reference evidence="2" key="1">
    <citation type="journal article" date="2022" name="Mol. Ecol. Resour.">
        <title>The genomes of chicory, endive, great burdock and yacon provide insights into Asteraceae palaeo-polyploidization history and plant inulin production.</title>
        <authorList>
            <person name="Fan W."/>
            <person name="Wang S."/>
            <person name="Wang H."/>
            <person name="Wang A."/>
            <person name="Jiang F."/>
            <person name="Liu H."/>
            <person name="Zhao H."/>
            <person name="Xu D."/>
            <person name="Zhang Y."/>
        </authorList>
    </citation>
    <scope>NUCLEOTIDE SEQUENCE [LARGE SCALE GENOMIC DNA]</scope>
    <source>
        <strain evidence="2">cv. Yunnan</strain>
    </source>
</reference>
<dbReference type="Proteomes" id="UP001056120">
    <property type="component" value="Linkage Group LG16"/>
</dbReference>
<comment type="caution">
    <text evidence="1">The sequence shown here is derived from an EMBL/GenBank/DDBJ whole genome shotgun (WGS) entry which is preliminary data.</text>
</comment>
<gene>
    <name evidence="1" type="ORF">L1987_48229</name>
</gene>
<keyword evidence="2" id="KW-1185">Reference proteome</keyword>
<accession>A0ACB9FR20</accession>
<proteinExistence type="predicted"/>
<organism evidence="1 2">
    <name type="scientific">Smallanthus sonchifolius</name>
    <dbReference type="NCBI Taxonomy" id="185202"/>
    <lineage>
        <taxon>Eukaryota</taxon>
        <taxon>Viridiplantae</taxon>
        <taxon>Streptophyta</taxon>
        <taxon>Embryophyta</taxon>
        <taxon>Tracheophyta</taxon>
        <taxon>Spermatophyta</taxon>
        <taxon>Magnoliopsida</taxon>
        <taxon>eudicotyledons</taxon>
        <taxon>Gunneridae</taxon>
        <taxon>Pentapetalae</taxon>
        <taxon>asterids</taxon>
        <taxon>campanulids</taxon>
        <taxon>Asterales</taxon>
        <taxon>Asteraceae</taxon>
        <taxon>Asteroideae</taxon>
        <taxon>Heliantheae alliance</taxon>
        <taxon>Millerieae</taxon>
        <taxon>Smallanthus</taxon>
    </lineage>
</organism>
<protein>
    <submittedName>
        <fullName evidence="1">Uncharacterized protein</fullName>
    </submittedName>
</protein>
<evidence type="ECO:0000313" key="1">
    <source>
        <dbReference type="EMBL" id="KAI3773699.1"/>
    </source>
</evidence>